<dbReference type="PRINTS" id="PR00261">
    <property type="entry name" value="LDLRECEPTOR"/>
</dbReference>
<dbReference type="PaxDb" id="7159-AAEL012253-PA"/>
<feature type="disulfide bond" evidence="10">
    <location>
        <begin position="21"/>
        <end position="33"/>
    </location>
</feature>
<dbReference type="CDD" id="cd00112">
    <property type="entry name" value="LDLa"/>
    <property type="match status" value="3"/>
</dbReference>
<reference evidence="11" key="2">
    <citation type="journal article" date="2007" name="Science">
        <title>Genome sequence of Aedes aegypti, a major arbovirus vector.</title>
        <authorList>
            <person name="Nene V."/>
            <person name="Wortman J.R."/>
            <person name="Lawson D."/>
            <person name="Haas B."/>
            <person name="Kodira C."/>
            <person name="Tu Z.J."/>
            <person name="Loftus B."/>
            <person name="Xi Z."/>
            <person name="Megy K."/>
            <person name="Grabherr M."/>
            <person name="Ren Q."/>
            <person name="Zdobnov E.M."/>
            <person name="Lobo N.F."/>
            <person name="Campbell K.S."/>
            <person name="Brown S.E."/>
            <person name="Bonaldo M.F."/>
            <person name="Zhu J."/>
            <person name="Sinkins S.P."/>
            <person name="Hogenkamp D.G."/>
            <person name="Amedeo P."/>
            <person name="Arensburger P."/>
            <person name="Atkinson P.W."/>
            <person name="Bidwell S."/>
            <person name="Biedler J."/>
            <person name="Birney E."/>
            <person name="Bruggner R.V."/>
            <person name="Costas J."/>
            <person name="Coy M.R."/>
            <person name="Crabtree J."/>
            <person name="Crawford M."/>
            <person name="Debruyn B."/>
            <person name="Decaprio D."/>
            <person name="Eiglmeier K."/>
            <person name="Eisenstadt E."/>
            <person name="El-Dorry H."/>
            <person name="Gelbart W.M."/>
            <person name="Gomes S.L."/>
            <person name="Hammond M."/>
            <person name="Hannick L.I."/>
            <person name="Hogan J.R."/>
            <person name="Holmes M.H."/>
            <person name="Jaffe D."/>
            <person name="Johnston J.S."/>
            <person name="Kennedy R.C."/>
            <person name="Koo H."/>
            <person name="Kravitz S."/>
            <person name="Kriventseva E.V."/>
            <person name="Kulp D."/>
            <person name="Labutti K."/>
            <person name="Lee E."/>
            <person name="Li S."/>
            <person name="Lovin D.D."/>
            <person name="Mao C."/>
            <person name="Mauceli E."/>
            <person name="Menck C.F."/>
            <person name="Miller J.R."/>
            <person name="Montgomery P."/>
            <person name="Mori A."/>
            <person name="Nascimento A.L."/>
            <person name="Naveira H.F."/>
            <person name="Nusbaum C."/>
            <person name="O'leary S."/>
            <person name="Orvis J."/>
            <person name="Pertea M."/>
            <person name="Quesneville H."/>
            <person name="Reidenbach K.R."/>
            <person name="Rogers Y.H."/>
            <person name="Roth C.W."/>
            <person name="Schneider J.R."/>
            <person name="Schatz M."/>
            <person name="Shumway M."/>
            <person name="Stanke M."/>
            <person name="Stinson E.O."/>
            <person name="Tubio J.M."/>
            <person name="Vanzee J.P."/>
            <person name="Verjovski-Almeida S."/>
            <person name="Werner D."/>
            <person name="White O."/>
            <person name="Wyder S."/>
            <person name="Zeng Q."/>
            <person name="Zhao Q."/>
            <person name="Zhao Y."/>
            <person name="Hill C.A."/>
            <person name="Raikhel A.S."/>
            <person name="Soares M.B."/>
            <person name="Knudson D.L."/>
            <person name="Lee N.H."/>
            <person name="Galagan J."/>
            <person name="Salzberg S.L."/>
            <person name="Paulsen I.T."/>
            <person name="Dimopoulos G."/>
            <person name="Collins F.H."/>
            <person name="Birren B."/>
            <person name="Fraser-Liggett C.M."/>
            <person name="Severson D.W."/>
        </authorList>
    </citation>
    <scope>NUCLEOTIDE SEQUENCE [LARGE SCALE GENOMIC DNA]</scope>
    <source>
        <strain evidence="11">Liverpool</strain>
    </source>
</reference>
<name>Q16MM5_AEDAE</name>
<evidence type="ECO:0000256" key="3">
    <source>
        <dbReference type="ARBA" id="ARBA00022729"/>
    </source>
</evidence>
<protein>
    <submittedName>
        <fullName evidence="11">AAEL012253-PA</fullName>
    </submittedName>
</protein>
<dbReference type="OMA" id="NTRTACT"/>
<keyword evidence="3" id="KW-0732">Signal</keyword>
<dbReference type="InterPro" id="IPR051221">
    <property type="entry name" value="LDLR-related"/>
</dbReference>
<evidence type="ECO:0000256" key="8">
    <source>
        <dbReference type="ARBA" id="ARBA00023170"/>
    </source>
</evidence>
<dbReference type="EMBL" id="CH477856">
    <property type="protein sequence ID" value="EAT35592.1"/>
    <property type="molecule type" value="Genomic_DNA"/>
</dbReference>
<reference evidence="11" key="3">
    <citation type="submission" date="2012-09" db="EMBL/GenBank/DDBJ databases">
        <authorList>
            <consortium name="VectorBase"/>
        </authorList>
    </citation>
    <scope>NUCLEOTIDE SEQUENCE</scope>
    <source>
        <strain evidence="11">Liverpool</strain>
    </source>
</reference>
<dbReference type="InterPro" id="IPR036055">
    <property type="entry name" value="LDL_receptor-like_sf"/>
</dbReference>
<reference evidence="11" key="1">
    <citation type="submission" date="2005-10" db="EMBL/GenBank/DDBJ databases">
        <authorList>
            <person name="Loftus B.J."/>
            <person name="Nene V.M."/>
            <person name="Hannick L.I."/>
            <person name="Bidwell S."/>
            <person name="Haas B."/>
            <person name="Amedeo P."/>
            <person name="Orvis J."/>
            <person name="Wortman J.R."/>
            <person name="White O.R."/>
            <person name="Salzberg S."/>
            <person name="Shumway M."/>
            <person name="Koo H."/>
            <person name="Zhao Y."/>
            <person name="Holmes M."/>
            <person name="Miller J."/>
            <person name="Schatz M."/>
            <person name="Pop M."/>
            <person name="Pai G."/>
            <person name="Utterback T."/>
            <person name="Rogers Y.-H."/>
            <person name="Kravitz S."/>
            <person name="Fraser C.M."/>
        </authorList>
    </citation>
    <scope>NUCLEOTIDE SEQUENCE</scope>
    <source>
        <strain evidence="11">Liverpool</strain>
    </source>
</reference>
<proteinExistence type="predicted"/>
<keyword evidence="7 10" id="KW-1015">Disulfide bond</keyword>
<comment type="subcellular location">
    <subcellularLocation>
        <location evidence="1">Membrane</location>
        <topology evidence="1">Single-pass membrane protein</topology>
    </subcellularLocation>
</comment>
<keyword evidence="6" id="KW-0472">Membrane</keyword>
<dbReference type="STRING" id="7159.Q16MM5"/>
<evidence type="ECO:0000256" key="9">
    <source>
        <dbReference type="ARBA" id="ARBA00023180"/>
    </source>
</evidence>
<dbReference type="PhylomeDB" id="Q16MM5"/>
<feature type="disulfide bond" evidence="10">
    <location>
        <begin position="82"/>
        <end position="97"/>
    </location>
</feature>
<dbReference type="InterPro" id="IPR002172">
    <property type="entry name" value="LDrepeatLR_classA_rpt"/>
</dbReference>
<dbReference type="GO" id="GO:0043235">
    <property type="term" value="C:receptor complex"/>
    <property type="evidence" value="ECO:0007669"/>
    <property type="project" value="TreeGrafter"/>
</dbReference>
<dbReference type="Gene3D" id="4.10.400.10">
    <property type="entry name" value="Low-density Lipoprotein Receptor"/>
    <property type="match status" value="3"/>
</dbReference>
<keyword evidence="8" id="KW-0675">Receptor</keyword>
<feature type="disulfide bond" evidence="10">
    <location>
        <begin position="28"/>
        <end position="46"/>
    </location>
</feature>
<evidence type="ECO:0000313" key="12">
    <source>
        <dbReference type="Proteomes" id="UP000682892"/>
    </source>
</evidence>
<dbReference type="GO" id="GO:0005886">
    <property type="term" value="C:plasma membrane"/>
    <property type="evidence" value="ECO:0007669"/>
    <property type="project" value="TreeGrafter"/>
</dbReference>
<evidence type="ECO:0000256" key="6">
    <source>
        <dbReference type="ARBA" id="ARBA00023136"/>
    </source>
</evidence>
<evidence type="ECO:0000256" key="7">
    <source>
        <dbReference type="ARBA" id="ARBA00023157"/>
    </source>
</evidence>
<comment type="caution">
    <text evidence="10">Lacks conserved residue(s) required for the propagation of feature annotation.</text>
</comment>
<dbReference type="SMART" id="SM00192">
    <property type="entry name" value="LDLa"/>
    <property type="match status" value="3"/>
</dbReference>
<evidence type="ECO:0000256" key="1">
    <source>
        <dbReference type="ARBA" id="ARBA00004167"/>
    </source>
</evidence>
<evidence type="ECO:0000256" key="2">
    <source>
        <dbReference type="ARBA" id="ARBA00022692"/>
    </source>
</evidence>
<dbReference type="HOGENOM" id="CLU_085098_1_4_1"/>
<organism evidence="11 12">
    <name type="scientific">Aedes aegypti</name>
    <name type="common">Yellowfever mosquito</name>
    <name type="synonym">Culex aegypti</name>
    <dbReference type="NCBI Taxonomy" id="7159"/>
    <lineage>
        <taxon>Eukaryota</taxon>
        <taxon>Metazoa</taxon>
        <taxon>Ecdysozoa</taxon>
        <taxon>Arthropoda</taxon>
        <taxon>Hexapoda</taxon>
        <taxon>Insecta</taxon>
        <taxon>Pterygota</taxon>
        <taxon>Neoptera</taxon>
        <taxon>Endopterygota</taxon>
        <taxon>Diptera</taxon>
        <taxon>Nematocera</taxon>
        <taxon>Culicoidea</taxon>
        <taxon>Culicidae</taxon>
        <taxon>Culicinae</taxon>
        <taxon>Aedini</taxon>
        <taxon>Aedes</taxon>
        <taxon>Stegomyia</taxon>
    </lineage>
</organism>
<dbReference type="InterPro" id="IPR023415">
    <property type="entry name" value="LDLR_class-A_CS"/>
</dbReference>
<sequence>MSFWLSKILENAGRPKAKTNCSDDKFRCKSGRCIPKHWQCDGENDCSDGSDEDSEKCLNKTCPSNEVMCKSGDRCIPRGWLCDREPDCPDGSDEKDCKSKVCSSEEFTCRSGTGTCIPLAWMCDQNRDCPDGSDEMSCIEWEIMFNVLPINSLEKLPFY</sequence>
<dbReference type="SUPFAM" id="SSF57424">
    <property type="entry name" value="LDL receptor-like module"/>
    <property type="match status" value="3"/>
</dbReference>
<keyword evidence="4" id="KW-0677">Repeat</keyword>
<evidence type="ECO:0000256" key="10">
    <source>
        <dbReference type="PROSITE-ProRule" id="PRU00124"/>
    </source>
</evidence>
<dbReference type="Proteomes" id="UP000682892">
    <property type="component" value="Unassembled WGS sequence"/>
</dbReference>
<dbReference type="PROSITE" id="PS01209">
    <property type="entry name" value="LDLRA_1"/>
    <property type="match status" value="2"/>
</dbReference>
<dbReference type="AlphaFoldDB" id="Q16MM5"/>
<evidence type="ECO:0000313" key="11">
    <source>
        <dbReference type="EMBL" id="EAT35592.1"/>
    </source>
</evidence>
<dbReference type="FunFam" id="4.10.400.10:FF:000113">
    <property type="entry name" value="Low-density lipoprotein receptor-related protein 8"/>
    <property type="match status" value="1"/>
</dbReference>
<dbReference type="VEuPathDB" id="VectorBase:AAEL019755"/>
<dbReference type="PROSITE" id="PS50068">
    <property type="entry name" value="LDLRA_2"/>
    <property type="match status" value="3"/>
</dbReference>
<feature type="disulfide bond" evidence="10">
    <location>
        <begin position="123"/>
        <end position="138"/>
    </location>
</feature>
<accession>Q16MM5</accession>
<keyword evidence="9" id="KW-0325">Glycoprotein</keyword>
<evidence type="ECO:0000256" key="5">
    <source>
        <dbReference type="ARBA" id="ARBA00022989"/>
    </source>
</evidence>
<keyword evidence="5" id="KW-1133">Transmembrane helix</keyword>
<dbReference type="eggNOG" id="KOG1215">
    <property type="taxonomic scope" value="Eukaryota"/>
</dbReference>
<evidence type="ECO:0000256" key="4">
    <source>
        <dbReference type="ARBA" id="ARBA00022737"/>
    </source>
</evidence>
<dbReference type="Pfam" id="PF00057">
    <property type="entry name" value="Ldl_recept_a"/>
    <property type="match status" value="3"/>
</dbReference>
<dbReference type="PANTHER" id="PTHR22722">
    <property type="entry name" value="LOW-DENSITY LIPOPROTEIN RECEPTOR-RELATED PROTEIN 2-RELATED"/>
    <property type="match status" value="1"/>
</dbReference>
<keyword evidence="2" id="KW-0812">Transmembrane</keyword>
<gene>
    <name evidence="11" type="ORF">AaeL_AAEL012253</name>
</gene>
<dbReference type="FunFam" id="4.10.400.10:FF:000002">
    <property type="entry name" value="Low-density lipoprotein receptor-related protein 1"/>
    <property type="match status" value="2"/>
</dbReference>